<evidence type="ECO:0000256" key="3">
    <source>
        <dbReference type="ARBA" id="ARBA00022806"/>
    </source>
</evidence>
<dbReference type="InterPro" id="IPR038718">
    <property type="entry name" value="SNF2-like_sf"/>
</dbReference>
<dbReference type="InterPro" id="IPR049730">
    <property type="entry name" value="SNF2/RAD54-like_C"/>
</dbReference>
<evidence type="ECO:0000259" key="5">
    <source>
        <dbReference type="PROSITE" id="PS51192"/>
    </source>
</evidence>
<evidence type="ECO:0000256" key="1">
    <source>
        <dbReference type="ARBA" id="ARBA00022741"/>
    </source>
</evidence>
<dbReference type="PANTHER" id="PTHR10799">
    <property type="entry name" value="SNF2/RAD54 HELICASE FAMILY"/>
    <property type="match status" value="1"/>
</dbReference>
<gene>
    <name evidence="7" type="ORF">AMOR_07870</name>
</gene>
<dbReference type="Gene3D" id="3.40.50.300">
    <property type="entry name" value="P-loop containing nucleotide triphosphate hydrolases"/>
    <property type="match status" value="1"/>
</dbReference>
<dbReference type="Proteomes" id="UP001162891">
    <property type="component" value="Chromosome"/>
</dbReference>
<evidence type="ECO:0000259" key="6">
    <source>
        <dbReference type="PROSITE" id="PS51194"/>
    </source>
</evidence>
<dbReference type="RefSeq" id="WP_248358619.1">
    <property type="nucleotide sequence ID" value="NZ_AP025591.1"/>
</dbReference>
<evidence type="ECO:0000313" key="8">
    <source>
        <dbReference type="Proteomes" id="UP001162891"/>
    </source>
</evidence>
<dbReference type="InterPro" id="IPR027417">
    <property type="entry name" value="P-loop_NTPase"/>
</dbReference>
<dbReference type="CDD" id="cd18011">
    <property type="entry name" value="DEXDc_RapA"/>
    <property type="match status" value="1"/>
</dbReference>
<dbReference type="Pfam" id="PF00176">
    <property type="entry name" value="SNF2-rel_dom"/>
    <property type="match status" value="1"/>
</dbReference>
<reference evidence="8" key="1">
    <citation type="journal article" date="2022" name="Int. J. Syst. Evol. Microbiol.">
        <title>Anaeromyxobacter oryzae sp. nov., Anaeromyxobacter diazotrophicus sp. nov. and Anaeromyxobacter paludicola sp. nov., isolated from paddy soils.</title>
        <authorList>
            <person name="Itoh H."/>
            <person name="Xu Z."/>
            <person name="Mise K."/>
            <person name="Masuda Y."/>
            <person name="Ushijima N."/>
            <person name="Hayakawa C."/>
            <person name="Shiratori Y."/>
            <person name="Senoo K."/>
        </authorList>
    </citation>
    <scope>NUCLEOTIDE SEQUENCE [LARGE SCALE GENOMIC DNA]</scope>
    <source>
        <strain evidence="8">Red232</strain>
    </source>
</reference>
<dbReference type="EMBL" id="AP025591">
    <property type="protein sequence ID" value="BDG01791.1"/>
    <property type="molecule type" value="Genomic_DNA"/>
</dbReference>
<dbReference type="InterPro" id="IPR000330">
    <property type="entry name" value="SNF2_N"/>
</dbReference>
<dbReference type="CDD" id="cd18793">
    <property type="entry name" value="SF2_C_SNF"/>
    <property type="match status" value="1"/>
</dbReference>
<evidence type="ECO:0000256" key="4">
    <source>
        <dbReference type="ARBA" id="ARBA00022840"/>
    </source>
</evidence>
<keyword evidence="8" id="KW-1185">Reference proteome</keyword>
<evidence type="ECO:0000313" key="7">
    <source>
        <dbReference type="EMBL" id="BDG01791.1"/>
    </source>
</evidence>
<feature type="domain" description="Helicase ATP-binding" evidence="5">
    <location>
        <begin position="64"/>
        <end position="231"/>
    </location>
</feature>
<dbReference type="InterPro" id="IPR001650">
    <property type="entry name" value="Helicase_C-like"/>
</dbReference>
<dbReference type="InterPro" id="IPR014001">
    <property type="entry name" value="Helicase_ATP-bd"/>
</dbReference>
<keyword evidence="3" id="KW-0347">Helicase</keyword>
<evidence type="ECO:0000256" key="2">
    <source>
        <dbReference type="ARBA" id="ARBA00022801"/>
    </source>
</evidence>
<dbReference type="SUPFAM" id="SSF52540">
    <property type="entry name" value="P-loop containing nucleoside triphosphate hydrolases"/>
    <property type="match status" value="2"/>
</dbReference>
<name>A0ABM7WQR0_9BACT</name>
<dbReference type="InterPro" id="IPR057342">
    <property type="entry name" value="DEXDc_RapA"/>
</dbReference>
<keyword evidence="4" id="KW-0067">ATP-binding</keyword>
<keyword evidence="2" id="KW-0378">Hydrolase</keyword>
<dbReference type="PROSITE" id="PS51192">
    <property type="entry name" value="HELICASE_ATP_BIND_1"/>
    <property type="match status" value="1"/>
</dbReference>
<accession>A0ABM7WQR0</accession>
<sequence length="919" mass="101699">MGGVSQVAARAVEGGKPQLTRFHQRVAAEALTARGGGGASRLAPALAHSAVDLNPHQIEAAAFALASLPTGGAVLADEVGLGKTVEAGLVLAQLAAEGKARAVILVPATLRAQWREELRSKFGLDADVVDGDVVREREKQGLKTNPFDTGGIVICSHPFAAMRVSEVERVPWDVAIIDEAHRLRNAYRKDHRTGQALRKALRKCPKLLLTATPLQNDLMELLGLAAFIDDALLGNEEAFRLQYASGELTEDKAADLKARLAPVVIRTLRRQVKEYVKYTARRSIVEDFAPTAQEQELYDRVSEYLRREDAYAIPMARRALFVLVYRKILASSSFALAATLDRLADTLDQKIAGVECTAQADLILEMDGFAEEVEELFDDPSSAARPKGQLALRRMNDELGELRACAKLARTIQVNAKGDALVRGLDRCFTVAKACGWPEKAVVFTEFRRTQDYLKKLLESKGYSCTCLSGDVGGTEKRAALVEEFRNTTQILIMTEAGAEGLNLQFCNLVVNYDLPWNPQRVEQRIGRCHRYGQQRDVLVLNFLNRSNAADARLYDLLSQKLALFDGVFGSSDEILGALGTGIDFEKRVLDIYQSCRDPNEIDTAFKKLRSELDDRISARYAAARALLFERFDGEVRSKLRVAEQKAKEAVARREAEEEALVAAAFDEEAPPTPVVLEGPAKGRSKRAKLVQAAAEKIRARPQDAVAFLELPNRILPAPLGKLAGREGWWFAYKYTLDALVSEERVVHLVLWFDGERFHALPAEDADAFAALPADETQAGPRGATVSIGQAQEEALAAIHAKLVADLQARIGDTFDAARDRWDRSVEDALAAPRKAVEDARAAWGKARAALHDKSDLPLRDRRAFLERAEREYRRKLDDLRALEAQRYGEKDRAIAELKKKSEVKERRTLVATAYWRCV</sequence>
<feature type="domain" description="Helicase C-terminal" evidence="6">
    <location>
        <begin position="424"/>
        <end position="576"/>
    </location>
</feature>
<proteinExistence type="predicted"/>
<dbReference type="SMART" id="SM00487">
    <property type="entry name" value="DEXDc"/>
    <property type="match status" value="1"/>
</dbReference>
<evidence type="ECO:0008006" key="9">
    <source>
        <dbReference type="Google" id="ProtNLM"/>
    </source>
</evidence>
<dbReference type="Pfam" id="PF00271">
    <property type="entry name" value="Helicase_C"/>
    <property type="match status" value="1"/>
</dbReference>
<dbReference type="SMART" id="SM00490">
    <property type="entry name" value="HELICc"/>
    <property type="match status" value="1"/>
</dbReference>
<keyword evidence="1" id="KW-0547">Nucleotide-binding</keyword>
<protein>
    <recommendedName>
        <fullName evidence="9">Helicase domain protein</fullName>
    </recommendedName>
</protein>
<dbReference type="PROSITE" id="PS51194">
    <property type="entry name" value="HELICASE_CTER"/>
    <property type="match status" value="1"/>
</dbReference>
<dbReference type="Gene3D" id="3.40.50.10810">
    <property type="entry name" value="Tandem AAA-ATPase domain"/>
    <property type="match status" value="1"/>
</dbReference>
<organism evidence="7 8">
    <name type="scientific">Anaeromyxobacter oryzae</name>
    <dbReference type="NCBI Taxonomy" id="2918170"/>
    <lineage>
        <taxon>Bacteria</taxon>
        <taxon>Pseudomonadati</taxon>
        <taxon>Myxococcota</taxon>
        <taxon>Myxococcia</taxon>
        <taxon>Myxococcales</taxon>
        <taxon>Cystobacterineae</taxon>
        <taxon>Anaeromyxobacteraceae</taxon>
        <taxon>Anaeromyxobacter</taxon>
    </lineage>
</organism>